<dbReference type="EMBL" id="FMKA01000004">
    <property type="protein sequence ID" value="SCP96358.1"/>
    <property type="molecule type" value="Genomic_DNA"/>
</dbReference>
<name>A0A1D3TRJ9_9FIRM</name>
<reference evidence="3 4" key="1">
    <citation type="submission" date="2016-09" db="EMBL/GenBank/DDBJ databases">
        <authorList>
            <person name="Capua I."/>
            <person name="De Benedictis P."/>
            <person name="Joannis T."/>
            <person name="Lombin L.H."/>
            <person name="Cattoli G."/>
        </authorList>
    </citation>
    <scope>NUCLEOTIDE SEQUENCE [LARGE SCALE GENOMIC DNA]</scope>
    <source>
        <strain evidence="3 4">GluBS11</strain>
    </source>
</reference>
<sequence>MKTGTAGMKGSCTVEAAMIMPVVIAAVAIVIYSAFYLHDRTVLNGIAYKAALRGSQAGEGDKDLMAAGARNMAVEFMEHRLLAARNVKVTARVEEGAVKVVCDGEFHIPTGMITGILSEKEMPRIRAEKRVEIREPTAFIRDCRKIMKLADE</sequence>
<evidence type="ECO:0000313" key="3">
    <source>
        <dbReference type="EMBL" id="SCP96358.1"/>
    </source>
</evidence>
<protein>
    <submittedName>
        <fullName evidence="3">TadE-like protein</fullName>
    </submittedName>
</protein>
<dbReference type="AlphaFoldDB" id="A0A1D3TRJ9"/>
<keyword evidence="1" id="KW-1133">Transmembrane helix</keyword>
<feature type="domain" description="TadE-like" evidence="2">
    <location>
        <begin position="10"/>
        <end position="51"/>
    </location>
</feature>
<keyword evidence="1" id="KW-0812">Transmembrane</keyword>
<evidence type="ECO:0000313" key="4">
    <source>
        <dbReference type="Proteomes" id="UP000199315"/>
    </source>
</evidence>
<accession>A0A1D3TRJ9</accession>
<dbReference type="Proteomes" id="UP000199315">
    <property type="component" value="Unassembled WGS sequence"/>
</dbReference>
<evidence type="ECO:0000259" key="2">
    <source>
        <dbReference type="Pfam" id="PF07811"/>
    </source>
</evidence>
<feature type="transmembrane region" description="Helical" evidence="1">
    <location>
        <begin position="16"/>
        <end position="37"/>
    </location>
</feature>
<dbReference type="STRING" id="1619234.SAMN05421730_1004130"/>
<evidence type="ECO:0000256" key="1">
    <source>
        <dbReference type="SAM" id="Phobius"/>
    </source>
</evidence>
<gene>
    <name evidence="3" type="ORF">SAMN05421730_1004130</name>
</gene>
<proteinExistence type="predicted"/>
<dbReference type="RefSeq" id="WP_091231503.1">
    <property type="nucleotide sequence ID" value="NZ_FMKA01000004.1"/>
</dbReference>
<dbReference type="Pfam" id="PF07811">
    <property type="entry name" value="TadE"/>
    <property type="match status" value="1"/>
</dbReference>
<keyword evidence="4" id="KW-1185">Reference proteome</keyword>
<dbReference type="OrthoDB" id="2045557at2"/>
<keyword evidence="1" id="KW-0472">Membrane</keyword>
<dbReference type="InterPro" id="IPR012495">
    <property type="entry name" value="TadE-like_dom"/>
</dbReference>
<organism evidence="3 4">
    <name type="scientific">Anaerobium acetethylicum</name>
    <dbReference type="NCBI Taxonomy" id="1619234"/>
    <lineage>
        <taxon>Bacteria</taxon>
        <taxon>Bacillati</taxon>
        <taxon>Bacillota</taxon>
        <taxon>Clostridia</taxon>
        <taxon>Lachnospirales</taxon>
        <taxon>Lachnospiraceae</taxon>
        <taxon>Anaerobium</taxon>
    </lineage>
</organism>